<organism evidence="2 3">
    <name type="scientific">Neobacillus bataviensis</name>
    <dbReference type="NCBI Taxonomy" id="220685"/>
    <lineage>
        <taxon>Bacteria</taxon>
        <taxon>Bacillati</taxon>
        <taxon>Bacillota</taxon>
        <taxon>Bacilli</taxon>
        <taxon>Bacillales</taxon>
        <taxon>Bacillaceae</taxon>
        <taxon>Neobacillus</taxon>
    </lineage>
</organism>
<feature type="region of interest" description="Disordered" evidence="1">
    <location>
        <begin position="1"/>
        <end position="54"/>
    </location>
</feature>
<dbReference type="Proteomes" id="UP000319671">
    <property type="component" value="Unassembled WGS sequence"/>
</dbReference>
<evidence type="ECO:0000256" key="1">
    <source>
        <dbReference type="SAM" id="MobiDB-lite"/>
    </source>
</evidence>
<comment type="caution">
    <text evidence="2">The sequence shown here is derived from an EMBL/GenBank/DDBJ whole genome shotgun (WGS) entry which is preliminary data.</text>
</comment>
<proteinExistence type="predicted"/>
<dbReference type="RefSeq" id="WP_144567466.1">
    <property type="nucleotide sequence ID" value="NZ_VIVN01000014.1"/>
</dbReference>
<reference evidence="2 3" key="1">
    <citation type="submission" date="2019-06" db="EMBL/GenBank/DDBJ databases">
        <title>Sorghum-associated microbial communities from plants grown in Nebraska, USA.</title>
        <authorList>
            <person name="Schachtman D."/>
        </authorList>
    </citation>
    <scope>NUCLEOTIDE SEQUENCE [LARGE SCALE GENOMIC DNA]</scope>
    <source>
        <strain evidence="2 3">2482</strain>
    </source>
</reference>
<evidence type="ECO:0000313" key="3">
    <source>
        <dbReference type="Proteomes" id="UP000319671"/>
    </source>
</evidence>
<dbReference type="EMBL" id="VIVN01000014">
    <property type="protein sequence ID" value="TWD93675.1"/>
    <property type="molecule type" value="Genomic_DNA"/>
</dbReference>
<name>A0A561CR32_9BACI</name>
<feature type="compositionally biased region" description="Polar residues" evidence="1">
    <location>
        <begin position="34"/>
        <end position="52"/>
    </location>
</feature>
<accession>A0A561CR32</accession>
<gene>
    <name evidence="2" type="ORF">FB550_114112</name>
</gene>
<sequence length="90" mass="10615">MADFEDGQEFENQEEREEQIKEDRFTNLMFGPRSDNNGQKSQNHSEPKQGSSIDYEALMTNIDTLVDSVRGLRPLFNKVYPFIEQLWKKK</sequence>
<keyword evidence="3" id="KW-1185">Reference proteome</keyword>
<evidence type="ECO:0000313" key="2">
    <source>
        <dbReference type="EMBL" id="TWD93675.1"/>
    </source>
</evidence>
<feature type="compositionally biased region" description="Acidic residues" evidence="1">
    <location>
        <begin position="1"/>
        <end position="17"/>
    </location>
</feature>
<dbReference type="AlphaFoldDB" id="A0A561CR32"/>
<protein>
    <submittedName>
        <fullName evidence="2">Uncharacterized protein</fullName>
    </submittedName>
</protein>